<evidence type="ECO:0000256" key="1">
    <source>
        <dbReference type="ARBA" id="ARBA00003257"/>
    </source>
</evidence>
<feature type="transmembrane region" description="Helical" evidence="17">
    <location>
        <begin position="384"/>
        <end position="407"/>
    </location>
</feature>
<dbReference type="InterPro" id="IPR001750">
    <property type="entry name" value="ND/Mrp_TM"/>
</dbReference>
<evidence type="ECO:0000256" key="5">
    <source>
        <dbReference type="ARBA" id="ARBA00021006"/>
    </source>
</evidence>
<feature type="transmembrane region" description="Helical" evidence="17">
    <location>
        <begin position="219"/>
        <end position="242"/>
    </location>
</feature>
<comment type="function">
    <text evidence="1">Core subunit of the mitochondrial membrane respiratory chain NADH dehydrogenase (Complex I) that is believed to belong to the minimal assembly required for catalysis. Complex I functions in the transfer of electrons from NADH to the respiratory chain. The immediate electron acceptor for the enzyme is believed to be ubiquinone.</text>
</comment>
<keyword evidence="12 17" id="KW-0520">NAD</keyword>
<evidence type="ECO:0000256" key="16">
    <source>
        <dbReference type="ARBA" id="ARBA00049551"/>
    </source>
</evidence>
<keyword evidence="9" id="KW-1278">Translocase</keyword>
<evidence type="ECO:0000256" key="8">
    <source>
        <dbReference type="ARBA" id="ARBA00022692"/>
    </source>
</evidence>
<dbReference type="PANTHER" id="PTHR43507:SF20">
    <property type="entry name" value="NADH-UBIQUINONE OXIDOREDUCTASE CHAIN 4"/>
    <property type="match status" value="1"/>
</dbReference>
<feature type="transmembrane region" description="Helical" evidence="17">
    <location>
        <begin position="280"/>
        <end position="301"/>
    </location>
</feature>
<dbReference type="GeneID" id="19522658"/>
<evidence type="ECO:0000256" key="10">
    <source>
        <dbReference type="ARBA" id="ARBA00022982"/>
    </source>
</evidence>
<feature type="transmembrane region" description="Helical" evidence="17">
    <location>
        <begin position="12"/>
        <end position="40"/>
    </location>
</feature>
<evidence type="ECO:0000256" key="7">
    <source>
        <dbReference type="ARBA" id="ARBA00022660"/>
    </source>
</evidence>
<feature type="domain" description="NADH:quinone oxidoreductase/Mrp antiporter transmembrane" evidence="18">
    <location>
        <begin position="110"/>
        <end position="395"/>
    </location>
</feature>
<dbReference type="EMBL" id="KC862316">
    <property type="protein sequence ID" value="AGL95083.1"/>
    <property type="molecule type" value="Genomic_DNA"/>
</dbReference>
<proteinExistence type="inferred from homology"/>
<evidence type="ECO:0000256" key="11">
    <source>
        <dbReference type="ARBA" id="ARBA00022989"/>
    </source>
</evidence>
<keyword evidence="7 17" id="KW-0679">Respiratory chain</keyword>
<feature type="domain" description="NADH:ubiquinone oxidoreductase chain 4 N-terminal" evidence="19">
    <location>
        <begin position="1"/>
        <end position="105"/>
    </location>
</feature>
<evidence type="ECO:0000256" key="9">
    <source>
        <dbReference type="ARBA" id="ARBA00022967"/>
    </source>
</evidence>
<feature type="transmembrane region" description="Helical" evidence="17">
    <location>
        <begin position="254"/>
        <end position="273"/>
    </location>
</feature>
<feature type="transmembrane region" description="Helical" evidence="17">
    <location>
        <begin position="180"/>
        <end position="199"/>
    </location>
</feature>
<dbReference type="EC" id="7.1.1.2" evidence="4 17"/>
<dbReference type="GO" id="GO:0003954">
    <property type="term" value="F:NADH dehydrogenase activity"/>
    <property type="evidence" value="ECO:0007669"/>
    <property type="project" value="TreeGrafter"/>
</dbReference>
<evidence type="ECO:0000256" key="13">
    <source>
        <dbReference type="ARBA" id="ARBA00023075"/>
    </source>
</evidence>
<dbReference type="AlphaFoldDB" id="A0A059PIN4"/>
<dbReference type="GO" id="GO:0008137">
    <property type="term" value="F:NADH dehydrogenase (ubiquinone) activity"/>
    <property type="evidence" value="ECO:0007669"/>
    <property type="project" value="UniProtKB-UniRule"/>
</dbReference>
<evidence type="ECO:0000256" key="6">
    <source>
        <dbReference type="ARBA" id="ARBA00022448"/>
    </source>
</evidence>
<name>A0A059PIN4_9HEXA</name>
<evidence type="ECO:0000256" key="17">
    <source>
        <dbReference type="RuleBase" id="RU003297"/>
    </source>
</evidence>
<feature type="transmembrane region" description="Helical" evidence="17">
    <location>
        <begin position="141"/>
        <end position="165"/>
    </location>
</feature>
<keyword evidence="14 17" id="KW-0496">Mitochondrion</keyword>
<evidence type="ECO:0000256" key="14">
    <source>
        <dbReference type="ARBA" id="ARBA00023128"/>
    </source>
</evidence>
<keyword evidence="10 17" id="KW-0249">Electron transport</keyword>
<feature type="transmembrane region" description="Helical" evidence="17">
    <location>
        <begin position="428"/>
        <end position="450"/>
    </location>
</feature>
<dbReference type="InterPro" id="IPR003918">
    <property type="entry name" value="NADH_UbQ_OxRdtase"/>
</dbReference>
<feature type="transmembrane region" description="Helical" evidence="17">
    <location>
        <begin position="340"/>
        <end position="364"/>
    </location>
</feature>
<keyword evidence="11 17" id="KW-1133">Transmembrane helix</keyword>
<dbReference type="GO" id="GO:0015990">
    <property type="term" value="P:electron transport coupled proton transport"/>
    <property type="evidence" value="ECO:0007669"/>
    <property type="project" value="TreeGrafter"/>
</dbReference>
<dbReference type="GO" id="GO:0048039">
    <property type="term" value="F:ubiquinone binding"/>
    <property type="evidence" value="ECO:0007669"/>
    <property type="project" value="TreeGrafter"/>
</dbReference>
<keyword evidence="8 17" id="KW-0812">Transmembrane</keyword>
<organism evidence="20">
    <name type="scientific">Folsomotoma octooculata</name>
    <dbReference type="NCBI Taxonomy" id="1334185"/>
    <lineage>
        <taxon>Eukaryota</taxon>
        <taxon>Metazoa</taxon>
        <taxon>Ecdysozoa</taxon>
        <taxon>Arthropoda</taxon>
        <taxon>Hexapoda</taxon>
        <taxon>Collembola</taxon>
        <taxon>Entomobryomorpha</taxon>
        <taxon>Isotomoidea</taxon>
        <taxon>Isotomidae</taxon>
        <taxon>Isotominae</taxon>
        <taxon>Folsomotoma</taxon>
    </lineage>
</organism>
<dbReference type="Pfam" id="PF00361">
    <property type="entry name" value="Proton_antipo_M"/>
    <property type="match status" value="1"/>
</dbReference>
<dbReference type="PRINTS" id="PR01437">
    <property type="entry name" value="NUOXDRDTASE4"/>
</dbReference>
<feature type="transmembrane region" description="Helical" evidence="17">
    <location>
        <begin position="52"/>
        <end position="75"/>
    </location>
</feature>
<evidence type="ECO:0000256" key="12">
    <source>
        <dbReference type="ARBA" id="ARBA00023027"/>
    </source>
</evidence>
<accession>A0A059PIN4</accession>
<evidence type="ECO:0000256" key="2">
    <source>
        <dbReference type="ARBA" id="ARBA00004225"/>
    </source>
</evidence>
<dbReference type="GO" id="GO:0031966">
    <property type="term" value="C:mitochondrial membrane"/>
    <property type="evidence" value="ECO:0007669"/>
    <property type="project" value="UniProtKB-SubCell"/>
</dbReference>
<reference evidence="20" key="1">
    <citation type="submission" date="2013-04" db="EMBL/GenBank/DDBJ databases">
        <title>Mitogenomic phylogeny of springtail lineages and the description of the mitochondrial genome for the antarctic species Folsomotoma octooculata (Hexapoda; Collembola).</title>
        <authorList>
            <person name="Carapelli A."/>
            <person name="Convey P."/>
            <person name="Nardi F."/>
            <person name="Convey"/>
            <person name="Frati F."/>
        </authorList>
    </citation>
    <scope>NUCLEOTIDE SEQUENCE</scope>
</reference>
<dbReference type="InterPro" id="IPR000260">
    <property type="entry name" value="NADH4_N"/>
</dbReference>
<geneLocation type="mitochondrion" evidence="20"/>
<keyword evidence="6 17" id="KW-0813">Transport</keyword>
<feature type="transmembrane region" description="Helical" evidence="17">
    <location>
        <begin position="87"/>
        <end position="108"/>
    </location>
</feature>
<dbReference type="Pfam" id="PF01059">
    <property type="entry name" value="Oxidored_q5_N"/>
    <property type="match status" value="1"/>
</dbReference>
<comment type="catalytic activity">
    <reaction evidence="16 17">
        <text>a ubiquinone + NADH + 5 H(+)(in) = a ubiquinol + NAD(+) + 4 H(+)(out)</text>
        <dbReference type="Rhea" id="RHEA:29091"/>
        <dbReference type="Rhea" id="RHEA-COMP:9565"/>
        <dbReference type="Rhea" id="RHEA-COMP:9566"/>
        <dbReference type="ChEBI" id="CHEBI:15378"/>
        <dbReference type="ChEBI" id="CHEBI:16389"/>
        <dbReference type="ChEBI" id="CHEBI:17976"/>
        <dbReference type="ChEBI" id="CHEBI:57540"/>
        <dbReference type="ChEBI" id="CHEBI:57945"/>
        <dbReference type="EC" id="7.1.1.2"/>
    </reaction>
</comment>
<evidence type="ECO:0000256" key="3">
    <source>
        <dbReference type="ARBA" id="ARBA00009025"/>
    </source>
</evidence>
<evidence type="ECO:0000256" key="15">
    <source>
        <dbReference type="ARBA" id="ARBA00023136"/>
    </source>
</evidence>
<comment type="function">
    <text evidence="17">Core subunit of the mitochondrial membrane respiratory chain NADH dehydrogenase (Complex I) which catalyzes electron transfer from NADH through the respiratory chain, using ubiquinone as an electron acceptor. Essential for the catalytic activity and assembly of complex I.</text>
</comment>
<keyword evidence="13 17" id="KW-0830">Ubiquinone</keyword>
<dbReference type="PANTHER" id="PTHR43507">
    <property type="entry name" value="NADH-UBIQUINONE OXIDOREDUCTASE CHAIN 4"/>
    <property type="match status" value="1"/>
</dbReference>
<evidence type="ECO:0000259" key="19">
    <source>
        <dbReference type="Pfam" id="PF01059"/>
    </source>
</evidence>
<dbReference type="CTD" id="4538"/>
<comment type="similarity">
    <text evidence="3 17">Belongs to the complex I subunit 4 family.</text>
</comment>
<evidence type="ECO:0000259" key="18">
    <source>
        <dbReference type="Pfam" id="PF00361"/>
    </source>
</evidence>
<evidence type="ECO:0000256" key="4">
    <source>
        <dbReference type="ARBA" id="ARBA00012944"/>
    </source>
</evidence>
<protein>
    <recommendedName>
        <fullName evidence="5 17">NADH-ubiquinone oxidoreductase chain 4</fullName>
        <ecNumber evidence="4 17">7.1.1.2</ecNumber>
    </recommendedName>
</protein>
<dbReference type="GO" id="GO:0042773">
    <property type="term" value="P:ATP synthesis coupled electron transport"/>
    <property type="evidence" value="ECO:0007669"/>
    <property type="project" value="InterPro"/>
</dbReference>
<feature type="transmembrane region" description="Helical" evidence="17">
    <location>
        <begin position="114"/>
        <end position="134"/>
    </location>
</feature>
<feature type="transmembrane region" description="Helical" evidence="17">
    <location>
        <begin position="307"/>
        <end position="328"/>
    </location>
</feature>
<keyword evidence="15 17" id="KW-0472">Membrane</keyword>
<sequence>MMKYLFMIIMSFFMFVHLLDVLLLKLFILLMISICLMFMFNNIIMDEMLVGYSMVIDSLGFGLILLSIWISMLMVLSSYSIKRFFEFFNYFMFMLVSLLLVLMITFVVDNYMMFYFFFEASLIPTLLIILGWGYQPERLQAGLYFIFYTLTASLPLLLVLIIYYYTMGGFEFYMISESNSMSFIISLLFFLGGVMAFMVKLPMFMTHLWLPKAHVEAPVAGSMILAGVLLKLGGCGLMRLFLMNYPLVLKFSGYMIGLSLMSMVYVGIICCRVNDFKALVAYSSVAHMSMVICGVMGYYIWGYNGSYMMMISHGVSSSGLFCAVNLYYERLGSRSFYINKGLILMFPVLSLMFFMLSAANIAAPPTINLLSEIFLMVSIMGYDFLMILIFPLGSFMGAVFTLFMYSYSQHGKIYNYMYSLTMVNIREVNLMVLHILPVNLLILTPGFFIVL</sequence>
<evidence type="ECO:0000313" key="20">
    <source>
        <dbReference type="EMBL" id="AGL95083.1"/>
    </source>
</evidence>
<gene>
    <name evidence="20" type="primary">ND4</name>
</gene>
<dbReference type="RefSeq" id="YP_009032779.1">
    <property type="nucleotide sequence ID" value="NC_024155.1"/>
</dbReference>
<comment type="subcellular location">
    <subcellularLocation>
        <location evidence="2 17">Mitochondrion membrane</location>
        <topology evidence="2 17">Multi-pass membrane protein</topology>
    </subcellularLocation>
</comment>